<accession>A0A3A8NJL9</accession>
<dbReference type="RefSeq" id="WP_120625056.1">
    <property type="nucleotide sequence ID" value="NZ_RAWG01000047.1"/>
</dbReference>
<reference evidence="3" key="1">
    <citation type="submission" date="2018-09" db="EMBL/GenBank/DDBJ databases">
        <authorList>
            <person name="Livingstone P.G."/>
            <person name="Whitworth D.E."/>
        </authorList>
    </citation>
    <scope>NUCLEOTIDE SEQUENCE [LARGE SCALE GENOMIC DNA]</scope>
    <source>
        <strain evidence="3">CA040B</strain>
    </source>
</reference>
<dbReference type="OrthoDB" id="5496631at2"/>
<sequence>MSSPWFDVPYVFCRLRMTVSHAFRKKEPGQEKDPLFTSHSTDYVIVGTFQLQRMPFSVRPTFSNPKVSLRVSGWSLSGMSGGKGSGAWETGTRKDFTGNTTPGSVNLEIYPDEGHQTNFHTRDDDKFGIKLATHSWERSSTGFNQEARDTEEGHISFFLQQPFPAKPGEVRLKDKLPDLLLNTPFCLAVTACEPPRISGSFRLTPGLPAFRIVDDTVDQNPIPHCRVRVQCPDGVAREFVADDAGEVFIPRSGKEVYTLLEVLEDAAPVSLSRPVGWTVESMPALP</sequence>
<gene>
    <name evidence="2" type="ORF">D7X12_10090</name>
</gene>
<protein>
    <submittedName>
        <fullName evidence="2">Uncharacterized protein</fullName>
    </submittedName>
</protein>
<keyword evidence="3" id="KW-1185">Reference proteome</keyword>
<evidence type="ECO:0000256" key="1">
    <source>
        <dbReference type="SAM" id="MobiDB-lite"/>
    </source>
</evidence>
<name>A0A3A8NJL9_9BACT</name>
<evidence type="ECO:0000313" key="2">
    <source>
        <dbReference type="EMBL" id="RKH44586.1"/>
    </source>
</evidence>
<organism evidence="2 3">
    <name type="scientific">Corallococcus sicarius</name>
    <dbReference type="NCBI Taxonomy" id="2316726"/>
    <lineage>
        <taxon>Bacteria</taxon>
        <taxon>Pseudomonadati</taxon>
        <taxon>Myxococcota</taxon>
        <taxon>Myxococcia</taxon>
        <taxon>Myxococcales</taxon>
        <taxon>Cystobacterineae</taxon>
        <taxon>Myxococcaceae</taxon>
        <taxon>Corallococcus</taxon>
    </lineage>
</organism>
<dbReference type="AlphaFoldDB" id="A0A3A8NJL9"/>
<feature type="region of interest" description="Disordered" evidence="1">
    <location>
        <begin position="82"/>
        <end position="104"/>
    </location>
</feature>
<proteinExistence type="predicted"/>
<dbReference type="Proteomes" id="UP000273405">
    <property type="component" value="Unassembled WGS sequence"/>
</dbReference>
<dbReference type="EMBL" id="RAWG01000047">
    <property type="protein sequence ID" value="RKH44586.1"/>
    <property type="molecule type" value="Genomic_DNA"/>
</dbReference>
<evidence type="ECO:0000313" key="3">
    <source>
        <dbReference type="Proteomes" id="UP000273405"/>
    </source>
</evidence>
<comment type="caution">
    <text evidence="2">The sequence shown here is derived from an EMBL/GenBank/DDBJ whole genome shotgun (WGS) entry which is preliminary data.</text>
</comment>